<protein>
    <submittedName>
        <fullName evidence="1">Uncharacterized protein</fullName>
    </submittedName>
</protein>
<evidence type="ECO:0000313" key="1">
    <source>
        <dbReference type="EMBL" id="OEG22010.1"/>
    </source>
</evidence>
<dbReference type="RefSeq" id="WP_069640570.1">
    <property type="nucleotide sequence ID" value="NZ_JAFBEZ010000007.1"/>
</dbReference>
<dbReference type="EMBL" id="MIKC01000034">
    <property type="protein sequence ID" value="OEG22010.1"/>
    <property type="molecule type" value="Genomic_DNA"/>
</dbReference>
<evidence type="ECO:0000313" key="2">
    <source>
        <dbReference type="Proteomes" id="UP000094469"/>
    </source>
</evidence>
<name>A0A1E5HBJ1_9ENTE</name>
<proteinExistence type="predicted"/>
<accession>A0A1E5HBJ1</accession>
<dbReference type="AlphaFoldDB" id="A0A1E5HBJ1"/>
<dbReference type="Proteomes" id="UP000094469">
    <property type="component" value="Unassembled WGS sequence"/>
</dbReference>
<gene>
    <name evidence="1" type="ORF">BCR24_04715</name>
</gene>
<reference evidence="2" key="1">
    <citation type="submission" date="2016-09" db="EMBL/GenBank/DDBJ databases">
        <authorList>
            <person name="Gulvik C.A."/>
        </authorList>
    </citation>
    <scope>NUCLEOTIDE SEQUENCE [LARGE SCALE GENOMIC DNA]</scope>
    <source>
        <strain evidence="2">LMG 26676</strain>
    </source>
</reference>
<comment type="caution">
    <text evidence="1">The sequence shown here is derived from an EMBL/GenBank/DDBJ whole genome shotgun (WGS) entry which is preliminary data.</text>
</comment>
<sequence length="61" mass="7105">MTNEYNTPSPTPPENNTTITQETFKEKSDFVFLTKDNNTEIILPKNIYVHEKKDKTKKSQS</sequence>
<keyword evidence="2" id="KW-1185">Reference proteome</keyword>
<organism evidence="1 2">
    <name type="scientific">Enterococcus ureilyticus</name>
    <dbReference type="NCBI Taxonomy" id="1131292"/>
    <lineage>
        <taxon>Bacteria</taxon>
        <taxon>Bacillati</taxon>
        <taxon>Bacillota</taxon>
        <taxon>Bacilli</taxon>
        <taxon>Lactobacillales</taxon>
        <taxon>Enterococcaceae</taxon>
        <taxon>Enterococcus</taxon>
    </lineage>
</organism>